<sequence>MRDPIRHTTRTILCRMHRLRIFVWRFEVSHIHYLVYNVDEFFVEFPVSSHLHTDIRMFGESICKNTRNCPSIV</sequence>
<dbReference type="Proteomes" id="UP000202419">
    <property type="component" value="Segment"/>
</dbReference>
<dbReference type="EMBL" id="DQ491002">
    <property type="protein sequence ID" value="ABT14790.1"/>
    <property type="molecule type" value="Genomic_DNA"/>
</dbReference>
<protein>
    <submittedName>
        <fullName evidence="1">Uncharacterized protein b391L</fullName>
    </submittedName>
</protein>
<evidence type="ECO:0000313" key="2">
    <source>
        <dbReference type="Proteomes" id="UP000202419"/>
    </source>
</evidence>
<organism evidence="1 2">
    <name type="scientific">Paramecium bursaria Chlorella virus NY2A</name>
    <name type="common">PBCV-NY2A</name>
    <dbReference type="NCBI Taxonomy" id="46021"/>
    <lineage>
        <taxon>Viruses</taxon>
        <taxon>Varidnaviria</taxon>
        <taxon>Bamfordvirae</taxon>
        <taxon>Nucleocytoviricota</taxon>
        <taxon>Megaviricetes</taxon>
        <taxon>Algavirales</taxon>
        <taxon>Phycodnaviridae</taxon>
        <taxon>Chlorovirus</taxon>
        <taxon>Chlorovirus americanus</taxon>
    </lineage>
</organism>
<accession>A7IWR6</accession>
<evidence type="ECO:0000313" key="1">
    <source>
        <dbReference type="EMBL" id="ABT14790.1"/>
    </source>
</evidence>
<gene>
    <name evidence="1" type="primary">b391L</name>
    <name evidence="1" type="ORF">NY2A_b391L</name>
</gene>
<dbReference type="RefSeq" id="YP_001497587.1">
    <property type="nucleotide sequence ID" value="NC_009898.1"/>
</dbReference>
<proteinExistence type="predicted"/>
<dbReference type="GeneID" id="5659366"/>
<keyword evidence="2" id="KW-1185">Reference proteome</keyword>
<name>A7IWR6_PBCVN</name>
<reference evidence="1 2" key="1">
    <citation type="journal article" date="2007" name="Virology">
        <title>Sequence and annotation of the 369-kb NY-2A and the 345-kb AR158 viruses that infect Chlorella NC64A.</title>
        <authorList>
            <person name="Fitzgerald L.A."/>
            <person name="Graves M.V."/>
            <person name="Li X."/>
            <person name="Feldblyum T."/>
            <person name="Nierman W.C."/>
            <person name="Van Etten J.L."/>
        </authorList>
    </citation>
    <scope>NUCLEOTIDE SEQUENCE [LARGE SCALE GENOMIC DNA]</scope>
    <source>
        <strain evidence="1 2">NY-2A</strain>
    </source>
</reference>
<organismHost>
    <name type="scientific">Chlorella</name>
    <dbReference type="NCBI Taxonomy" id="3071"/>
</organismHost>
<dbReference type="KEGG" id="vg:5659366"/>